<keyword evidence="2 3" id="KW-0802">TPR repeat</keyword>
<evidence type="ECO:0000256" key="2">
    <source>
        <dbReference type="ARBA" id="ARBA00022803"/>
    </source>
</evidence>
<dbReference type="PROSITE" id="PS51257">
    <property type="entry name" value="PROKAR_LIPOPROTEIN"/>
    <property type="match status" value="1"/>
</dbReference>
<gene>
    <name evidence="4" type="ORF">CCY01nite_44010</name>
</gene>
<proteinExistence type="predicted"/>
<organism evidence="4 5">
    <name type="scientific">Chitinophaga cymbidii</name>
    <dbReference type="NCBI Taxonomy" id="1096750"/>
    <lineage>
        <taxon>Bacteria</taxon>
        <taxon>Pseudomonadati</taxon>
        <taxon>Bacteroidota</taxon>
        <taxon>Chitinophagia</taxon>
        <taxon>Chitinophagales</taxon>
        <taxon>Chitinophagaceae</taxon>
        <taxon>Chitinophaga</taxon>
    </lineage>
</organism>
<dbReference type="PANTHER" id="PTHR44858:SF1">
    <property type="entry name" value="UDP-N-ACETYLGLUCOSAMINE--PEPTIDE N-ACETYLGLUCOSAMINYLTRANSFERASE SPINDLY-RELATED"/>
    <property type="match status" value="1"/>
</dbReference>
<evidence type="ECO:0000313" key="5">
    <source>
        <dbReference type="Proteomes" id="UP000321436"/>
    </source>
</evidence>
<evidence type="ECO:0000256" key="3">
    <source>
        <dbReference type="PROSITE-ProRule" id="PRU00339"/>
    </source>
</evidence>
<evidence type="ECO:0000313" key="4">
    <source>
        <dbReference type="EMBL" id="GEP98141.1"/>
    </source>
</evidence>
<dbReference type="Pfam" id="PF13181">
    <property type="entry name" value="TPR_8"/>
    <property type="match status" value="1"/>
</dbReference>
<keyword evidence="1" id="KW-0677">Repeat</keyword>
<dbReference type="AlphaFoldDB" id="A0A512RR09"/>
<reference evidence="4 5" key="1">
    <citation type="submission" date="2019-07" db="EMBL/GenBank/DDBJ databases">
        <title>Whole genome shotgun sequence of Chitinophaga cymbidii NBRC 109752.</title>
        <authorList>
            <person name="Hosoyama A."/>
            <person name="Uohara A."/>
            <person name="Ohji S."/>
            <person name="Ichikawa N."/>
        </authorList>
    </citation>
    <scope>NUCLEOTIDE SEQUENCE [LARGE SCALE GENOMIC DNA]</scope>
    <source>
        <strain evidence="4 5">NBRC 109752</strain>
    </source>
</reference>
<dbReference type="InterPro" id="IPR050498">
    <property type="entry name" value="Ycf3"/>
</dbReference>
<dbReference type="Gene3D" id="1.25.40.10">
    <property type="entry name" value="Tetratricopeptide repeat domain"/>
    <property type="match status" value="2"/>
</dbReference>
<comment type="caution">
    <text evidence="4">The sequence shown here is derived from an EMBL/GenBank/DDBJ whole genome shotgun (WGS) entry which is preliminary data.</text>
</comment>
<name>A0A512RR09_9BACT</name>
<dbReference type="OrthoDB" id="9803982at2"/>
<protein>
    <submittedName>
        <fullName evidence="4">Uncharacterized protein</fullName>
    </submittedName>
</protein>
<dbReference type="SMART" id="SM00028">
    <property type="entry name" value="TPR"/>
    <property type="match status" value="5"/>
</dbReference>
<dbReference type="Proteomes" id="UP000321436">
    <property type="component" value="Unassembled WGS sequence"/>
</dbReference>
<dbReference type="InterPro" id="IPR011990">
    <property type="entry name" value="TPR-like_helical_dom_sf"/>
</dbReference>
<evidence type="ECO:0000256" key="1">
    <source>
        <dbReference type="ARBA" id="ARBA00022737"/>
    </source>
</evidence>
<dbReference type="EMBL" id="BKAU01000005">
    <property type="protein sequence ID" value="GEP98141.1"/>
    <property type="molecule type" value="Genomic_DNA"/>
</dbReference>
<dbReference type="PANTHER" id="PTHR44858">
    <property type="entry name" value="TETRATRICOPEPTIDE REPEAT PROTEIN 6"/>
    <property type="match status" value="1"/>
</dbReference>
<feature type="repeat" description="TPR" evidence="3">
    <location>
        <begin position="188"/>
        <end position="221"/>
    </location>
</feature>
<dbReference type="RefSeq" id="WP_146866379.1">
    <property type="nucleotide sequence ID" value="NZ_BKAU01000005.1"/>
</dbReference>
<accession>A0A512RR09</accession>
<sequence>MKLLPVSFLLILFAACQQPAREAGVQAVEDSLTTFIRDMRVALEERPQDDNIRMYLANALIESGQYAAADSQAIIFAKDSASLDKAFYIKALIALNRNDTIATIAHLTKAIAQAGDRSEYQAVMMNADLLLAKHQPKEAAAYYLLAQKLDSTSAEAQYGFGRTQEILLDRRMAADRYLLAIRLDPSFSPAYIRLGQLAEREKDIKEAFRYYNLAAKADPTDAEAFYFRGRTFLQLGNKPAGLDDLTKALSFRKDYPEAKALLDSAKANNFQ</sequence>
<dbReference type="SUPFAM" id="SSF81901">
    <property type="entry name" value="HCP-like"/>
    <property type="match status" value="1"/>
</dbReference>
<dbReference type="InterPro" id="IPR019734">
    <property type="entry name" value="TPR_rpt"/>
</dbReference>
<keyword evidence="5" id="KW-1185">Reference proteome</keyword>
<dbReference type="PROSITE" id="PS50005">
    <property type="entry name" value="TPR"/>
    <property type="match status" value="1"/>
</dbReference>